<feature type="transmembrane region" description="Helical" evidence="5">
    <location>
        <begin position="58"/>
        <end position="83"/>
    </location>
</feature>
<keyword evidence="8" id="KW-1185">Reference proteome</keyword>
<comment type="similarity">
    <text evidence="5">Belongs to the UPF0182 family.</text>
</comment>
<dbReference type="HAMAP" id="MF_01600">
    <property type="entry name" value="UPF0182"/>
    <property type="match status" value="1"/>
</dbReference>
<dbReference type="PANTHER" id="PTHR39344">
    <property type="entry name" value="UPF0182 PROTEIN SLL1060"/>
    <property type="match status" value="1"/>
</dbReference>
<dbReference type="GO" id="GO:0005576">
    <property type="term" value="C:extracellular region"/>
    <property type="evidence" value="ECO:0007669"/>
    <property type="project" value="TreeGrafter"/>
</dbReference>
<feature type="transmembrane region" description="Helical" evidence="5">
    <location>
        <begin position="267"/>
        <end position="286"/>
    </location>
</feature>
<dbReference type="InterPro" id="IPR005372">
    <property type="entry name" value="UPF0182"/>
</dbReference>
<protein>
    <recommendedName>
        <fullName evidence="5">UPF0182 protein JZY06_07410</fullName>
    </recommendedName>
</protein>
<sequence>MPFPPGPSQQKRPPRGLMIGAAIVGAVLFLLPMIVGFITDWEWFASVDYSGVFTTVVLLRIAMFAAFAAVAVLVTGLAGWVAYRTRPKHTGGFDPSSPLSSYHSAIEQSLKRVLIGVPLIIGVGAGLVGQASWTTAAMAFNYHSFGQTDPQFGRDYGFYAFILPFLRMLAGSISVLLVVAFLVALAAHYLLGGIKAGSIGGGFKGTLSRGARIELSVIAGIFMLVKVAGFWLDRYDLLSREHVLSQAQTSFTGGNYTDINAVLPAKILLMVIALVVAFAFFATVVLKDLRIPALATALMVLSSAIIGVAWPMAVEQFSVVPNRAEKESKYIARNIEATRYAYGLTDNHVTYEMNWGADGASNEAVANDTATLSNIRLLDPQILADTFTQREQLKNFYGFPKKLNIDRYTVDGELRDYVVAAREIDPNALTDNQRDWINRHTVYTHGNGLVAAPANKVDEVARDVGSTRGGYPIFIVSDLQTLERQQNDPDAKKLGIEVTEPRIYYGPVISSGPTNQDYAIVGGKLNGKSLEYDTDGSTYTYQGSGGVSIGNLAQRALFAAKYQELNMLLSDRISGDSKIIFNRDPRSRVEKVAPWLTTDSATYPAVIDGHIKWIVDGYTTLESLPYAKTTQLDSVTRDALNATGLNQNVFTPKIGYIRNSVKAVVDAYDGTVELYAFDEEDPVLKAWQGVFPDTVKPKSDISDALMNHLRYPEDMFKVQREMIAKYHVDDARVFFTSDNFWSVPSDPTSEIQGSKLAQPPYYVVAGSPKDDDPSFQLITPFRGFEREFLAAHMTVSSDPETYGDITVRVLPTDTQTFGPAQAQDAMMSSDQIARDRSLWQATNDITNGNLLTLPVGGGEILYVEPIYTKRKNQESAFPKLLRVLVYYKGSVGYAPTIAEALSQVGIDPKAAADLAEAEKTGGAINVDDADTPATTGSEDTPAGTAATVPQASDAAPADVAEALQRVRDALDALNGAKSGSFEDYGRALDRLDKAVADYQQLTGNPQPSVSEQLDSPAADAESGDKEAAAVAQ</sequence>
<feature type="region of interest" description="Disordered" evidence="6">
    <location>
        <begin position="1000"/>
        <end position="1032"/>
    </location>
</feature>
<evidence type="ECO:0000256" key="4">
    <source>
        <dbReference type="ARBA" id="ARBA00023136"/>
    </source>
</evidence>
<organism evidence="7 8">
    <name type="scientific">Corynebacterium mendelii</name>
    <dbReference type="NCBI Taxonomy" id="2765362"/>
    <lineage>
        <taxon>Bacteria</taxon>
        <taxon>Bacillati</taxon>
        <taxon>Actinomycetota</taxon>
        <taxon>Actinomycetes</taxon>
        <taxon>Mycobacteriales</taxon>
        <taxon>Corynebacteriaceae</taxon>
        <taxon>Corynebacterium</taxon>
    </lineage>
</organism>
<feature type="region of interest" description="Disordered" evidence="6">
    <location>
        <begin position="921"/>
        <end position="953"/>
    </location>
</feature>
<evidence type="ECO:0000256" key="3">
    <source>
        <dbReference type="ARBA" id="ARBA00022989"/>
    </source>
</evidence>
<evidence type="ECO:0000256" key="2">
    <source>
        <dbReference type="ARBA" id="ARBA00022692"/>
    </source>
</evidence>
<dbReference type="Proteomes" id="UP000664332">
    <property type="component" value="Unassembled WGS sequence"/>
</dbReference>
<feature type="transmembrane region" description="Helical" evidence="5">
    <location>
        <begin position="158"/>
        <end position="191"/>
    </location>
</feature>
<feature type="transmembrane region" description="Helical" evidence="5">
    <location>
        <begin position="293"/>
        <end position="313"/>
    </location>
</feature>
<accession>A0A939IY94</accession>
<dbReference type="NCBIfam" id="NF000825">
    <property type="entry name" value="PRK00068.1"/>
    <property type="match status" value="1"/>
</dbReference>
<comment type="caution">
    <text evidence="7">The sequence shown here is derived from an EMBL/GenBank/DDBJ whole genome shotgun (WGS) entry which is preliminary data.</text>
</comment>
<keyword evidence="3 5" id="KW-1133">Transmembrane helix</keyword>
<feature type="transmembrane region" description="Helical" evidence="5">
    <location>
        <begin position="17"/>
        <end position="38"/>
    </location>
</feature>
<comment type="subcellular location">
    <subcellularLocation>
        <location evidence="5">Cell membrane</location>
        <topology evidence="5">Multi-pass membrane protein</topology>
    </subcellularLocation>
</comment>
<dbReference type="EMBL" id="JAFLEQ010000014">
    <property type="protein sequence ID" value="MBN9644437.1"/>
    <property type="molecule type" value="Genomic_DNA"/>
</dbReference>
<evidence type="ECO:0000256" key="5">
    <source>
        <dbReference type="HAMAP-Rule" id="MF_01600"/>
    </source>
</evidence>
<evidence type="ECO:0000313" key="8">
    <source>
        <dbReference type="Proteomes" id="UP000664332"/>
    </source>
</evidence>
<reference evidence="7" key="1">
    <citation type="submission" date="2021-03" db="EMBL/GenBank/DDBJ databases">
        <authorList>
            <person name="Sun Q."/>
        </authorList>
    </citation>
    <scope>NUCLEOTIDE SEQUENCE</scope>
    <source>
        <strain evidence="7">CCM 8862</strain>
    </source>
</reference>
<gene>
    <name evidence="7" type="ORF">JZY06_07410</name>
</gene>
<dbReference type="RefSeq" id="WP_207279017.1">
    <property type="nucleotide sequence ID" value="NZ_JAFLEQ010000014.1"/>
</dbReference>
<name>A0A939IY94_9CORY</name>
<evidence type="ECO:0000256" key="1">
    <source>
        <dbReference type="ARBA" id="ARBA00022475"/>
    </source>
</evidence>
<evidence type="ECO:0000256" key="6">
    <source>
        <dbReference type="SAM" id="MobiDB-lite"/>
    </source>
</evidence>
<dbReference type="Pfam" id="PF03699">
    <property type="entry name" value="UPF0182"/>
    <property type="match status" value="1"/>
</dbReference>
<keyword evidence="4 5" id="KW-0472">Membrane</keyword>
<feature type="transmembrane region" description="Helical" evidence="5">
    <location>
        <begin position="212"/>
        <end position="232"/>
    </location>
</feature>
<feature type="compositionally biased region" description="Polar residues" evidence="6">
    <location>
        <begin position="1000"/>
        <end position="1013"/>
    </location>
</feature>
<dbReference type="AlphaFoldDB" id="A0A939IY94"/>
<keyword evidence="1 5" id="KW-1003">Cell membrane</keyword>
<evidence type="ECO:0000313" key="7">
    <source>
        <dbReference type="EMBL" id="MBN9644437.1"/>
    </source>
</evidence>
<keyword evidence="2 5" id="KW-0812">Transmembrane</keyword>
<proteinExistence type="inferred from homology"/>
<feature type="compositionally biased region" description="Basic and acidic residues" evidence="6">
    <location>
        <begin position="1022"/>
        <end position="1032"/>
    </location>
</feature>
<dbReference type="PANTHER" id="PTHR39344:SF1">
    <property type="entry name" value="UPF0182 PROTEIN SLL1060"/>
    <property type="match status" value="1"/>
</dbReference>
<feature type="transmembrane region" description="Helical" evidence="5">
    <location>
        <begin position="113"/>
        <end position="138"/>
    </location>
</feature>
<dbReference type="GO" id="GO:0005886">
    <property type="term" value="C:plasma membrane"/>
    <property type="evidence" value="ECO:0007669"/>
    <property type="project" value="UniProtKB-SubCell"/>
</dbReference>